<dbReference type="EMBL" id="AZFS01000016">
    <property type="protein sequence ID" value="KRL97619.1"/>
    <property type="molecule type" value="Genomic_DNA"/>
</dbReference>
<gene>
    <name evidence="2" type="ORF">FD28_GL001705</name>
</gene>
<proteinExistence type="predicted"/>
<dbReference type="STRING" id="1423753.FD28_GL001705"/>
<dbReference type="InterPro" id="IPR004843">
    <property type="entry name" value="Calcineurin-like_PHP"/>
</dbReference>
<accession>A0A0R1V2G5</accession>
<comment type="caution">
    <text evidence="2">The sequence shown here is derived from an EMBL/GenBank/DDBJ whole genome shotgun (WGS) entry which is preliminary data.</text>
</comment>
<dbReference type="Proteomes" id="UP000051580">
    <property type="component" value="Unassembled WGS sequence"/>
</dbReference>
<dbReference type="PANTHER" id="PTHR42850:SF4">
    <property type="entry name" value="ZINC-DEPENDENT ENDOPOLYPHOSPHATASE"/>
    <property type="match status" value="1"/>
</dbReference>
<dbReference type="Pfam" id="PF00149">
    <property type="entry name" value="Metallophos"/>
    <property type="match status" value="1"/>
</dbReference>
<feature type="domain" description="Calcineurin-like phosphoesterase" evidence="1">
    <location>
        <begin position="1"/>
        <end position="200"/>
    </location>
</feature>
<protein>
    <recommendedName>
        <fullName evidence="1">Calcineurin-like phosphoesterase domain-containing protein</fullName>
    </recommendedName>
</protein>
<dbReference type="GO" id="GO:0005737">
    <property type="term" value="C:cytoplasm"/>
    <property type="evidence" value="ECO:0007669"/>
    <property type="project" value="TreeGrafter"/>
</dbReference>
<dbReference type="PANTHER" id="PTHR42850">
    <property type="entry name" value="METALLOPHOSPHOESTERASE"/>
    <property type="match status" value="1"/>
</dbReference>
<dbReference type="SUPFAM" id="SSF56300">
    <property type="entry name" value="Metallo-dependent phosphatases"/>
    <property type="match status" value="1"/>
</dbReference>
<dbReference type="Gene3D" id="3.60.21.10">
    <property type="match status" value="1"/>
</dbReference>
<keyword evidence="3" id="KW-1185">Reference proteome</keyword>
<evidence type="ECO:0000259" key="1">
    <source>
        <dbReference type="Pfam" id="PF00149"/>
    </source>
</evidence>
<dbReference type="GO" id="GO:0016791">
    <property type="term" value="F:phosphatase activity"/>
    <property type="evidence" value="ECO:0007669"/>
    <property type="project" value="TreeGrafter"/>
</dbReference>
<evidence type="ECO:0000313" key="2">
    <source>
        <dbReference type="EMBL" id="KRL97619.1"/>
    </source>
</evidence>
<evidence type="ECO:0000313" key="3">
    <source>
        <dbReference type="Proteomes" id="UP000051580"/>
    </source>
</evidence>
<dbReference type="InterPro" id="IPR029052">
    <property type="entry name" value="Metallo-depent_PP-like"/>
</dbReference>
<reference evidence="2 3" key="1">
    <citation type="journal article" date="2015" name="Genome Announc.">
        <title>Expanding the biotechnology potential of lactobacilli through comparative genomics of 213 strains and associated genera.</title>
        <authorList>
            <person name="Sun Z."/>
            <person name="Harris H.M."/>
            <person name="McCann A."/>
            <person name="Guo C."/>
            <person name="Argimon S."/>
            <person name="Zhang W."/>
            <person name="Yang X."/>
            <person name="Jeffery I.B."/>
            <person name="Cooney J.C."/>
            <person name="Kagawa T.F."/>
            <person name="Liu W."/>
            <person name="Song Y."/>
            <person name="Salvetti E."/>
            <person name="Wrobel A."/>
            <person name="Rasinkangas P."/>
            <person name="Parkhill J."/>
            <person name="Rea M.C."/>
            <person name="O'Sullivan O."/>
            <person name="Ritari J."/>
            <person name="Douillard F.P."/>
            <person name="Paul Ross R."/>
            <person name="Yang R."/>
            <person name="Briner A.E."/>
            <person name="Felis G.E."/>
            <person name="de Vos W.M."/>
            <person name="Barrangou R."/>
            <person name="Klaenhammer T.R."/>
            <person name="Caufield P.W."/>
            <person name="Cui Y."/>
            <person name="Zhang H."/>
            <person name="O'Toole P.W."/>
        </authorList>
    </citation>
    <scope>NUCLEOTIDE SEQUENCE [LARGE SCALE GENOMIC DNA]</scope>
    <source>
        <strain evidence="2 3">DSM 16381</strain>
    </source>
</reference>
<sequence>MSDIHGCYVAMKQALDHIQLKTADQLLFVGDYVDGGNESLQVLNEIMALEQAHPNQVITLLGNHDEWFCNWLFPKNTETFEPSFVDFKTVKSFLSAAELEEIKDASRAQVNSSEPISVDELIRLEVVEAVRHQELFKWLKQKMTEQRYYERSNQIYVHAGIDEEAGEYWKQGTMDDIFTGKFPATTGKFYKDIISGHIHSEEVANDNAYLGKVYWDHDNHFFIDGHSVTSGIVPILKYDTENEHYSSFEMMNGVWTKYRLK</sequence>
<name>A0A0R1V2G5_9LACO</name>
<dbReference type="InterPro" id="IPR050126">
    <property type="entry name" value="Ap4A_hydrolase"/>
</dbReference>
<dbReference type="PATRIC" id="fig|1423753.3.peg.1773"/>
<dbReference type="AlphaFoldDB" id="A0A0R1V2G5"/>
<organism evidence="2 3">
    <name type="scientific">Levilactobacillus hammesii DSM 16381</name>
    <dbReference type="NCBI Taxonomy" id="1423753"/>
    <lineage>
        <taxon>Bacteria</taxon>
        <taxon>Bacillati</taxon>
        <taxon>Bacillota</taxon>
        <taxon>Bacilli</taxon>
        <taxon>Lactobacillales</taxon>
        <taxon>Lactobacillaceae</taxon>
        <taxon>Levilactobacillus</taxon>
    </lineage>
</organism>